<protein>
    <submittedName>
        <fullName evidence="2">Uncharacterized protein</fullName>
    </submittedName>
</protein>
<feature type="transmembrane region" description="Helical" evidence="1">
    <location>
        <begin position="23"/>
        <end position="46"/>
    </location>
</feature>
<dbReference type="EMBL" id="SEYY01020470">
    <property type="protein sequence ID" value="KAB7497285.1"/>
    <property type="molecule type" value="Genomic_DNA"/>
</dbReference>
<keyword evidence="3" id="KW-1185">Reference proteome</keyword>
<organism evidence="2 3">
    <name type="scientific">Armadillidium nasatum</name>
    <dbReference type="NCBI Taxonomy" id="96803"/>
    <lineage>
        <taxon>Eukaryota</taxon>
        <taxon>Metazoa</taxon>
        <taxon>Ecdysozoa</taxon>
        <taxon>Arthropoda</taxon>
        <taxon>Crustacea</taxon>
        <taxon>Multicrustacea</taxon>
        <taxon>Malacostraca</taxon>
        <taxon>Eumalacostraca</taxon>
        <taxon>Peracarida</taxon>
        <taxon>Isopoda</taxon>
        <taxon>Oniscidea</taxon>
        <taxon>Crinocheta</taxon>
        <taxon>Armadillidiidae</taxon>
        <taxon>Armadillidium</taxon>
    </lineage>
</organism>
<name>A0A5N5STP2_9CRUS</name>
<feature type="transmembrane region" description="Helical" evidence="1">
    <location>
        <begin position="178"/>
        <end position="208"/>
    </location>
</feature>
<keyword evidence="1" id="KW-0812">Transmembrane</keyword>
<evidence type="ECO:0000313" key="2">
    <source>
        <dbReference type="EMBL" id="KAB7497285.1"/>
    </source>
</evidence>
<keyword evidence="1" id="KW-0472">Membrane</keyword>
<dbReference type="OrthoDB" id="10482253at2759"/>
<accession>A0A5N5STP2</accession>
<feature type="transmembrane region" description="Helical" evidence="1">
    <location>
        <begin position="58"/>
        <end position="76"/>
    </location>
</feature>
<feature type="transmembrane region" description="Helical" evidence="1">
    <location>
        <begin position="144"/>
        <end position="166"/>
    </location>
</feature>
<gene>
    <name evidence="2" type="ORF">Anas_07253</name>
</gene>
<evidence type="ECO:0000256" key="1">
    <source>
        <dbReference type="SAM" id="Phobius"/>
    </source>
</evidence>
<comment type="caution">
    <text evidence="2">The sequence shown here is derived from an EMBL/GenBank/DDBJ whole genome shotgun (WGS) entry which is preliminary data.</text>
</comment>
<dbReference type="AlphaFoldDB" id="A0A5N5STP2"/>
<sequence length="222" mass="24436">MIDFKVSNIYYRGGIIDFKVSNIYYRGGIIDFKVVISIIVAVSSILRCKINYCSDIKHFVGGALTLCAMGIGVAAMTDLPALITSVIIASAAVFCSSMSRIHSGNNSSIGGILIWLGRNNFPCNFNSNYHKRGLTPAPWVKGSLWGVLTVGILLGFQIFAFSRCTLRNAIAKDLSDKAFYGYICTTFILMSIWTFIGFWAGICVSVVFNDTTEELLFYCFTV</sequence>
<proteinExistence type="predicted"/>
<dbReference type="Proteomes" id="UP000326759">
    <property type="component" value="Unassembled WGS sequence"/>
</dbReference>
<reference evidence="2 3" key="1">
    <citation type="journal article" date="2019" name="PLoS Biol.">
        <title>Sex chromosomes control vertical transmission of feminizing Wolbachia symbionts in an isopod.</title>
        <authorList>
            <person name="Becking T."/>
            <person name="Chebbi M.A."/>
            <person name="Giraud I."/>
            <person name="Moumen B."/>
            <person name="Laverre T."/>
            <person name="Caubet Y."/>
            <person name="Peccoud J."/>
            <person name="Gilbert C."/>
            <person name="Cordaux R."/>
        </authorList>
    </citation>
    <scope>NUCLEOTIDE SEQUENCE [LARGE SCALE GENOMIC DNA]</scope>
    <source>
        <strain evidence="2">ANa2</strain>
        <tissue evidence="2">Whole body excluding digestive tract and cuticle</tissue>
    </source>
</reference>
<evidence type="ECO:0000313" key="3">
    <source>
        <dbReference type="Proteomes" id="UP000326759"/>
    </source>
</evidence>
<keyword evidence="1" id="KW-1133">Transmembrane helix</keyword>